<dbReference type="AlphaFoldDB" id="A0A173MQB2"/>
<protein>
    <submittedName>
        <fullName evidence="2">PA domain-containing protein</fullName>
    </submittedName>
</protein>
<dbReference type="Gene3D" id="3.40.630.10">
    <property type="entry name" value="Zn peptidases"/>
    <property type="match status" value="2"/>
</dbReference>
<dbReference type="GO" id="GO:0008235">
    <property type="term" value="F:metalloexopeptidase activity"/>
    <property type="evidence" value="ECO:0007669"/>
    <property type="project" value="InterPro"/>
</dbReference>
<gene>
    <name evidence="2" type="ORF">SAMN05421788_1011266</name>
</gene>
<feature type="domain" description="Peptidase M28" evidence="1">
    <location>
        <begin position="281"/>
        <end position="491"/>
    </location>
</feature>
<dbReference type="Pfam" id="PF04389">
    <property type="entry name" value="Peptidase_M28"/>
    <property type="match status" value="1"/>
</dbReference>
<sequence>MQKLFMTLALLGTIATGSVAQKSKPAVKMSKAVTAAGLKEKLTIVASAEMEGRETATAGQRRAATYIEGIFKQLGLQPGNKDSFQQSFPVYIDTLSASSLLINNTPLVFGEDFAIGLQSVTDTTVSFKEIVLAGYGITDSIYDDYKDLDVKGKLVLIAEGEPKLENGNYLLTGTDKHSRNANQYVKLANARKHGAALVLFYQQAMLKAPQVKSGMYNKARTANNIGANLVTVNAKVLETIVKGFSTDIDEMISTGHSLSTTIATDVKVSLKREAKLLSSTNVIGILPGTDKKEEYVFVTGHYDHLGVRGDKIFYGADDDGSGTVTVLQLAEAFVAAKAKGYAPRRSMVFMTVSGEEKGLWGSEFFSDHPTVNLDSVTVDLNIDMIGRLDPAYKNSDSTKHIYVVGDDKLSSDLTPITDSINKNYVKLTLDRKFNDPKDPNRIYYRSDHYNFARKGVPIIFYFDGIHNDYHQPSDTVDKILFNTMEKRARLVFFTAWDMVNRENMLKRDIPLK</sequence>
<keyword evidence="3" id="KW-1185">Reference proteome</keyword>
<accession>A0A173MQB2</accession>
<name>A0A173MQB2_9BACT</name>
<dbReference type="PANTHER" id="PTHR12147">
    <property type="entry name" value="METALLOPEPTIDASE M28 FAMILY MEMBER"/>
    <property type="match status" value="1"/>
</dbReference>
<dbReference type="Proteomes" id="UP000186917">
    <property type="component" value="Unassembled WGS sequence"/>
</dbReference>
<evidence type="ECO:0000313" key="2">
    <source>
        <dbReference type="EMBL" id="SIS79661.1"/>
    </source>
</evidence>
<dbReference type="OrthoDB" id="9764939at2"/>
<evidence type="ECO:0000259" key="1">
    <source>
        <dbReference type="Pfam" id="PF04389"/>
    </source>
</evidence>
<evidence type="ECO:0000313" key="3">
    <source>
        <dbReference type="Proteomes" id="UP000186917"/>
    </source>
</evidence>
<dbReference type="EMBL" id="FTOR01000001">
    <property type="protein sequence ID" value="SIS79661.1"/>
    <property type="molecule type" value="Genomic_DNA"/>
</dbReference>
<dbReference type="GO" id="GO:0006508">
    <property type="term" value="P:proteolysis"/>
    <property type="evidence" value="ECO:0007669"/>
    <property type="project" value="InterPro"/>
</dbReference>
<dbReference type="KEGG" id="fln:FLA_5887"/>
<reference evidence="3" key="1">
    <citation type="submission" date="2017-01" db="EMBL/GenBank/DDBJ databases">
        <authorList>
            <person name="Varghese N."/>
            <person name="Submissions S."/>
        </authorList>
    </citation>
    <scope>NUCLEOTIDE SEQUENCE [LARGE SCALE GENOMIC DNA]</scope>
    <source>
        <strain evidence="3">DSM 21054</strain>
    </source>
</reference>
<organism evidence="2 3">
    <name type="scientific">Filimonas lacunae</name>
    <dbReference type="NCBI Taxonomy" id="477680"/>
    <lineage>
        <taxon>Bacteria</taxon>
        <taxon>Pseudomonadati</taxon>
        <taxon>Bacteroidota</taxon>
        <taxon>Chitinophagia</taxon>
        <taxon>Chitinophagales</taxon>
        <taxon>Chitinophagaceae</taxon>
        <taxon>Filimonas</taxon>
    </lineage>
</organism>
<dbReference type="RefSeq" id="WP_076376703.1">
    <property type="nucleotide sequence ID" value="NZ_AP017422.1"/>
</dbReference>
<dbReference type="SUPFAM" id="SSF53187">
    <property type="entry name" value="Zn-dependent exopeptidases"/>
    <property type="match status" value="1"/>
</dbReference>
<dbReference type="Gene3D" id="3.50.30.30">
    <property type="match status" value="1"/>
</dbReference>
<dbReference type="STRING" id="477680.SAMN05421788_1011266"/>
<dbReference type="PANTHER" id="PTHR12147:SF26">
    <property type="entry name" value="PEPTIDASE M28 DOMAIN-CONTAINING PROTEIN"/>
    <property type="match status" value="1"/>
</dbReference>
<dbReference type="InterPro" id="IPR007484">
    <property type="entry name" value="Peptidase_M28"/>
</dbReference>
<dbReference type="SUPFAM" id="SSF52025">
    <property type="entry name" value="PA domain"/>
    <property type="match status" value="1"/>
</dbReference>
<dbReference type="InterPro" id="IPR045175">
    <property type="entry name" value="M28_fam"/>
</dbReference>
<proteinExistence type="predicted"/>
<dbReference type="InterPro" id="IPR046450">
    <property type="entry name" value="PA_dom_sf"/>
</dbReference>